<protein>
    <submittedName>
        <fullName evidence="2">Uncharacterized protein</fullName>
    </submittedName>
</protein>
<sequence>MRRAFQRVPVIVGLALVGLLPIGVTANASATVDAAATATVSSPPVGSQACCYSGGYSSYDSCISSRSNFARYYRVGPCKQSFIDGTWGFTFGPK</sequence>
<proteinExistence type="predicted"/>
<dbReference type="EMBL" id="BOPG01000027">
    <property type="protein sequence ID" value="GIJ57007.1"/>
    <property type="molecule type" value="Genomic_DNA"/>
</dbReference>
<dbReference type="Proteomes" id="UP000612585">
    <property type="component" value="Unassembled WGS sequence"/>
</dbReference>
<feature type="signal peptide" evidence="1">
    <location>
        <begin position="1"/>
        <end position="30"/>
    </location>
</feature>
<dbReference type="AlphaFoldDB" id="A0A8J3Z5V0"/>
<keyword evidence="1" id="KW-0732">Signal</keyword>
<organism evidence="2 3">
    <name type="scientific">Virgisporangium aurantiacum</name>
    <dbReference type="NCBI Taxonomy" id="175570"/>
    <lineage>
        <taxon>Bacteria</taxon>
        <taxon>Bacillati</taxon>
        <taxon>Actinomycetota</taxon>
        <taxon>Actinomycetes</taxon>
        <taxon>Micromonosporales</taxon>
        <taxon>Micromonosporaceae</taxon>
        <taxon>Virgisporangium</taxon>
    </lineage>
</organism>
<gene>
    <name evidence="2" type="ORF">Vau01_045230</name>
</gene>
<keyword evidence="3" id="KW-1185">Reference proteome</keyword>
<evidence type="ECO:0000313" key="2">
    <source>
        <dbReference type="EMBL" id="GIJ57007.1"/>
    </source>
</evidence>
<comment type="caution">
    <text evidence="2">The sequence shown here is derived from an EMBL/GenBank/DDBJ whole genome shotgun (WGS) entry which is preliminary data.</text>
</comment>
<feature type="chain" id="PRO_5039263631" evidence="1">
    <location>
        <begin position="31"/>
        <end position="94"/>
    </location>
</feature>
<evidence type="ECO:0000313" key="3">
    <source>
        <dbReference type="Proteomes" id="UP000612585"/>
    </source>
</evidence>
<name>A0A8J3Z5V0_9ACTN</name>
<accession>A0A8J3Z5V0</accession>
<evidence type="ECO:0000256" key="1">
    <source>
        <dbReference type="SAM" id="SignalP"/>
    </source>
</evidence>
<reference evidence="2" key="1">
    <citation type="submission" date="2021-01" db="EMBL/GenBank/DDBJ databases">
        <title>Whole genome shotgun sequence of Virgisporangium aurantiacum NBRC 16421.</title>
        <authorList>
            <person name="Komaki H."/>
            <person name="Tamura T."/>
        </authorList>
    </citation>
    <scope>NUCLEOTIDE SEQUENCE</scope>
    <source>
        <strain evidence="2">NBRC 16421</strain>
    </source>
</reference>